<evidence type="ECO:0000313" key="3">
    <source>
        <dbReference type="Proteomes" id="UP000785679"/>
    </source>
</evidence>
<dbReference type="AlphaFoldDB" id="A0A8J8T124"/>
<protein>
    <submittedName>
        <fullName evidence="2">Uncharacterized protein</fullName>
    </submittedName>
</protein>
<dbReference type="EMBL" id="RRYP01011672">
    <property type="protein sequence ID" value="TNV77583.1"/>
    <property type="molecule type" value="Genomic_DNA"/>
</dbReference>
<proteinExistence type="predicted"/>
<feature type="transmembrane region" description="Helical" evidence="1">
    <location>
        <begin position="164"/>
        <end position="189"/>
    </location>
</feature>
<keyword evidence="1" id="KW-0812">Transmembrane</keyword>
<feature type="transmembrane region" description="Helical" evidence="1">
    <location>
        <begin position="64"/>
        <end position="85"/>
    </location>
</feature>
<evidence type="ECO:0000313" key="2">
    <source>
        <dbReference type="EMBL" id="TNV77583.1"/>
    </source>
</evidence>
<feature type="transmembrane region" description="Helical" evidence="1">
    <location>
        <begin position="91"/>
        <end position="113"/>
    </location>
</feature>
<gene>
    <name evidence="2" type="ORF">FGO68_gene15913</name>
</gene>
<reference evidence="2" key="1">
    <citation type="submission" date="2019-06" db="EMBL/GenBank/DDBJ databases">
        <authorList>
            <person name="Zheng W."/>
        </authorList>
    </citation>
    <scope>NUCLEOTIDE SEQUENCE</scope>
    <source>
        <strain evidence="2">QDHG01</strain>
    </source>
</reference>
<organism evidence="2 3">
    <name type="scientific">Halteria grandinella</name>
    <dbReference type="NCBI Taxonomy" id="5974"/>
    <lineage>
        <taxon>Eukaryota</taxon>
        <taxon>Sar</taxon>
        <taxon>Alveolata</taxon>
        <taxon>Ciliophora</taxon>
        <taxon>Intramacronucleata</taxon>
        <taxon>Spirotrichea</taxon>
        <taxon>Stichotrichia</taxon>
        <taxon>Sporadotrichida</taxon>
        <taxon>Halteriidae</taxon>
        <taxon>Halteria</taxon>
    </lineage>
</organism>
<evidence type="ECO:0000256" key="1">
    <source>
        <dbReference type="SAM" id="Phobius"/>
    </source>
</evidence>
<feature type="transmembrane region" description="Helical" evidence="1">
    <location>
        <begin position="238"/>
        <end position="261"/>
    </location>
</feature>
<feature type="transmembrane region" description="Helical" evidence="1">
    <location>
        <begin position="134"/>
        <end position="152"/>
    </location>
</feature>
<sequence>MGHIFPYFQSSLLQPLKDEYEEDSIFEHGPFNIVKLILIGLKVLYLCAMMTITMIAYRKVRGTLFTFETFICSFFFIDMIAMLVFELTGKYIIFLYFLVLLSSMAGFVLYHRYLSNSMFAASQTQKPKRIIQELFLFFGLFAYIACFSLAFIHSLGADCTTTRIYPMIFGLLFLVNFMITLIVLLLYFCGFMNSQYFLKTSDGTELCAGGEERNQNVRTGLSQSVCDQVKSFEEQNKFFTIIFTALNTLGLAVGLLGLFVFDSSSYLGCSNSGLRWLYLSIAGNAFQLAHIVIIVGYCILCLRIVYFIPRKHGAFKEDIGELRDISTVIDN</sequence>
<feature type="transmembrane region" description="Helical" evidence="1">
    <location>
        <begin position="36"/>
        <end position="57"/>
    </location>
</feature>
<accession>A0A8J8T124</accession>
<feature type="transmembrane region" description="Helical" evidence="1">
    <location>
        <begin position="281"/>
        <end position="306"/>
    </location>
</feature>
<keyword evidence="3" id="KW-1185">Reference proteome</keyword>
<comment type="caution">
    <text evidence="2">The sequence shown here is derived from an EMBL/GenBank/DDBJ whole genome shotgun (WGS) entry which is preliminary data.</text>
</comment>
<keyword evidence="1" id="KW-1133">Transmembrane helix</keyword>
<keyword evidence="1" id="KW-0472">Membrane</keyword>
<dbReference type="Proteomes" id="UP000785679">
    <property type="component" value="Unassembled WGS sequence"/>
</dbReference>
<name>A0A8J8T124_HALGN</name>